<dbReference type="SMART" id="SM00430">
    <property type="entry name" value="HOLI"/>
    <property type="match status" value="1"/>
</dbReference>
<evidence type="ECO:0000259" key="5">
    <source>
        <dbReference type="PROSITE" id="PS51843"/>
    </source>
</evidence>
<dbReference type="SUPFAM" id="SSF48508">
    <property type="entry name" value="Nuclear receptor ligand-binding domain"/>
    <property type="match status" value="1"/>
</dbReference>
<feature type="domain" description="NR LBD" evidence="5">
    <location>
        <begin position="120"/>
        <end position="343"/>
    </location>
</feature>
<accession>A0A9P0E290</accession>
<dbReference type="CDD" id="cd06950">
    <property type="entry name" value="NR_LBD_Tlx_PNR_like"/>
    <property type="match status" value="1"/>
</dbReference>
<feature type="compositionally biased region" description="Acidic residues" evidence="4">
    <location>
        <begin position="124"/>
        <end position="140"/>
    </location>
</feature>
<sequence length="343" mass="38511">MIVIKQGKWGTEADKSRLNQRDGARCVEYDLLTLAHILSGPFHPGGFFRTDASPPPPTLLRPDTSLFRQPQPSKLVFYLPTPVGLGLGPIQYSLGLHSPQKKEDEPSTMSSYQPASTPQPSSKEDEDDEDSIDVTNEEPPVEPALYPPPPHETVYETSARLLFMAVKWAKNLPSFASLPFRDQVILLEECWSELFLLNAVQWCLPLESSPLFNVSDHLSGLPNGKASQIAAEVRTLNDTLLRFRTVGVDPAEFACLKAIVLFRAETRGLKDPLQVENLQDQAQVMLCQHTRGRHPGQSPRFGRLLLMLPLLRTVPTHRVEFIFFQRTIGNTPMEKVLCDMYKN</sequence>
<evidence type="ECO:0000313" key="7">
    <source>
        <dbReference type="Proteomes" id="UP001152798"/>
    </source>
</evidence>
<dbReference type="PRINTS" id="PR01282">
    <property type="entry name" value="COUPTNFACTOR"/>
</dbReference>
<dbReference type="Pfam" id="PF00104">
    <property type="entry name" value="Hormone_recep"/>
    <property type="match status" value="1"/>
</dbReference>
<dbReference type="PROSITE" id="PS51843">
    <property type="entry name" value="NR_LBD"/>
    <property type="match status" value="1"/>
</dbReference>
<evidence type="ECO:0000256" key="3">
    <source>
        <dbReference type="ARBA" id="ARBA00023170"/>
    </source>
</evidence>
<name>A0A9P0E290_NEZVI</name>
<gene>
    <name evidence="6" type="ORF">NEZAVI_LOCUS3322</name>
</gene>
<keyword evidence="2" id="KW-0804">Transcription</keyword>
<feature type="region of interest" description="Disordered" evidence="4">
    <location>
        <begin position="96"/>
        <end position="150"/>
    </location>
</feature>
<dbReference type="InterPro" id="IPR035500">
    <property type="entry name" value="NHR-like_dom_sf"/>
</dbReference>
<dbReference type="PRINTS" id="PR00398">
    <property type="entry name" value="STRDHORMONER"/>
</dbReference>
<proteinExistence type="predicted"/>
<reference evidence="6" key="1">
    <citation type="submission" date="2022-01" db="EMBL/GenBank/DDBJ databases">
        <authorList>
            <person name="King R."/>
        </authorList>
    </citation>
    <scope>NUCLEOTIDE SEQUENCE</scope>
</reference>
<feature type="compositionally biased region" description="Pro residues" evidence="4">
    <location>
        <begin position="141"/>
        <end position="150"/>
    </location>
</feature>
<protein>
    <recommendedName>
        <fullName evidence="5">NR LBD domain-containing protein</fullName>
    </recommendedName>
</protein>
<feature type="compositionally biased region" description="Polar residues" evidence="4">
    <location>
        <begin position="107"/>
        <end position="120"/>
    </location>
</feature>
<dbReference type="Proteomes" id="UP001152798">
    <property type="component" value="Chromosome 2"/>
</dbReference>
<dbReference type="FunFam" id="1.10.565.10:FF:000022">
    <property type="entry name" value="Nuclear receptor subfamily 2 group E member 3"/>
    <property type="match status" value="1"/>
</dbReference>
<keyword evidence="7" id="KW-1185">Reference proteome</keyword>
<evidence type="ECO:0000313" key="6">
    <source>
        <dbReference type="EMBL" id="CAH1392514.1"/>
    </source>
</evidence>
<keyword evidence="1" id="KW-0805">Transcription regulation</keyword>
<dbReference type="InterPro" id="IPR050274">
    <property type="entry name" value="Nuclear_hormone_rcpt_NR2"/>
</dbReference>
<evidence type="ECO:0000256" key="4">
    <source>
        <dbReference type="SAM" id="MobiDB-lite"/>
    </source>
</evidence>
<dbReference type="Gene3D" id="1.10.565.10">
    <property type="entry name" value="Retinoid X Receptor"/>
    <property type="match status" value="1"/>
</dbReference>
<dbReference type="InterPro" id="IPR000536">
    <property type="entry name" value="Nucl_hrmn_rcpt_lig-bd"/>
</dbReference>
<dbReference type="OrthoDB" id="5774777at2759"/>
<keyword evidence="3" id="KW-0675">Receptor</keyword>
<evidence type="ECO:0000256" key="1">
    <source>
        <dbReference type="ARBA" id="ARBA00023015"/>
    </source>
</evidence>
<dbReference type="AlphaFoldDB" id="A0A9P0E290"/>
<evidence type="ECO:0000256" key="2">
    <source>
        <dbReference type="ARBA" id="ARBA00023163"/>
    </source>
</evidence>
<dbReference type="InterPro" id="IPR001723">
    <property type="entry name" value="Nuclear_hrmn_rcpt"/>
</dbReference>
<organism evidence="6 7">
    <name type="scientific">Nezara viridula</name>
    <name type="common">Southern green stink bug</name>
    <name type="synonym">Cimex viridulus</name>
    <dbReference type="NCBI Taxonomy" id="85310"/>
    <lineage>
        <taxon>Eukaryota</taxon>
        <taxon>Metazoa</taxon>
        <taxon>Ecdysozoa</taxon>
        <taxon>Arthropoda</taxon>
        <taxon>Hexapoda</taxon>
        <taxon>Insecta</taxon>
        <taxon>Pterygota</taxon>
        <taxon>Neoptera</taxon>
        <taxon>Paraneoptera</taxon>
        <taxon>Hemiptera</taxon>
        <taxon>Heteroptera</taxon>
        <taxon>Panheteroptera</taxon>
        <taxon>Pentatomomorpha</taxon>
        <taxon>Pentatomoidea</taxon>
        <taxon>Pentatomidae</taxon>
        <taxon>Pentatominae</taxon>
        <taxon>Nezara</taxon>
    </lineage>
</organism>
<dbReference type="EMBL" id="OV725078">
    <property type="protein sequence ID" value="CAH1392514.1"/>
    <property type="molecule type" value="Genomic_DNA"/>
</dbReference>
<dbReference type="PANTHER" id="PTHR24083">
    <property type="entry name" value="NUCLEAR HORMONE RECEPTOR"/>
    <property type="match status" value="1"/>
</dbReference>